<dbReference type="EnsemblPlants" id="Pp3c3_27440V3.1">
    <property type="protein sequence ID" value="Pp3c3_27440V3.1"/>
    <property type="gene ID" value="Pp3c3_27440"/>
</dbReference>
<dbReference type="PANTHER" id="PTHR12136">
    <property type="entry name" value="ENHANCED DISEASE RESISTANCE-RELATED"/>
    <property type="match status" value="1"/>
</dbReference>
<gene>
    <name evidence="4" type="primary">LOC112280082</name>
    <name evidence="3" type="ORF">PHYPA_005041</name>
</gene>
<dbReference type="Gramene" id="Pp3c3_27440V3.2">
    <property type="protein sequence ID" value="Pp3c3_27440V3.2"/>
    <property type="gene ID" value="Pp3c3_27440"/>
</dbReference>
<dbReference type="Gene3D" id="3.30.530.20">
    <property type="match status" value="1"/>
</dbReference>
<dbReference type="AlphaFoldDB" id="A0A2K1KWB8"/>
<dbReference type="Pfam" id="PF01852">
    <property type="entry name" value="START"/>
    <property type="match status" value="1"/>
</dbReference>
<evidence type="ECO:0000256" key="1">
    <source>
        <dbReference type="SAM" id="MobiDB-lite"/>
    </source>
</evidence>
<dbReference type="GeneID" id="112280082"/>
<dbReference type="EnsemblPlants" id="Pp3c3_27440V3.2">
    <property type="protein sequence ID" value="Pp3c3_27440V3.2"/>
    <property type="gene ID" value="Pp3c3_27440"/>
</dbReference>
<dbReference type="SUPFAM" id="SSF55961">
    <property type="entry name" value="Bet v1-like"/>
    <property type="match status" value="1"/>
</dbReference>
<feature type="region of interest" description="Disordered" evidence="1">
    <location>
        <begin position="1"/>
        <end position="23"/>
    </location>
</feature>
<dbReference type="PROSITE" id="PS50848">
    <property type="entry name" value="START"/>
    <property type="match status" value="1"/>
</dbReference>
<evidence type="ECO:0000313" key="5">
    <source>
        <dbReference type="Proteomes" id="UP000006727"/>
    </source>
</evidence>
<feature type="domain" description="START" evidence="2">
    <location>
        <begin position="275"/>
        <end position="475"/>
    </location>
</feature>
<sequence>MLNMETYEPLEGSSCPSSPSLPRMKRKGCGGCSSIPVARWLSNSLKEKRNGLMRRNSGEHGRSWNRGREVEMKIDSSIGTDREGCRGTPGYSGWIYHVGTSSLGYPFCIDRFLVIKGKYVTMFKRNPVLFPRTVPIRSGIAGTHLMVEALGRRIFHGRALYVLRIFNRLDHSRQGELACNTSEEVDKLICAFKDAMEEAQSSSERIGSGRRIAHTDEEFDINEPRTHSKSVTRGIGKLMTLSRGPSSQSRRSSIISSQEPVSCVCNDYQEGETFEQAGWRSFCTVNGLRIFKDTTASKAGKGSKMKAVGVIEASTDAIFEQIMSLNCALRYQWDILTGNLELVERIDGNADIVYGAFDPRYVRRFHGKRDFLFSRRWRRDQDGSYSITQVSTTHESRPDKPCFQRIDLSPGIWEIIPLPPRPGSGTPRSLVTQVIEAKPTGWSRWKRRHYSNFHKTIPCILLCRIAGLRELLEASPELIVVEAQDGERVSKVVKKMLETAHPLPEVTSPTLMKSSEELSVLEAQEEFYDAIMFDDEEENEGEENGLVNKNQTSYLECEGPWGVVLSLPSKMVSAPRAGRELDWNILPYELDPNTFYSSLRRTTSDEDCDGWSSPGDGGFMVRSETYNENNLKISGGDPLLKLVAVDWLKSDQKIDQIALHSSCCVQSAVGRKAPFILVINLQVCAKPKFSLVLYFVADKPIQPGSLLDQFANGHDAFRNSRFKLIPNIVEGYWMVKRAVGTKACLLGKAVTCNYLRRDNFLEIDVDIGSSSVARSVVGLALGYVTSVIVDLAILIEAKHAHELPEYLLGTVRINRIKVDSAVQFEGDAQGSSGYQHHQR</sequence>
<accession>A0A2K1KWB8</accession>
<dbReference type="EMBL" id="ABEU02000003">
    <property type="protein sequence ID" value="PNR58046.1"/>
    <property type="molecule type" value="Genomic_DNA"/>
</dbReference>
<protein>
    <recommendedName>
        <fullName evidence="2">START domain-containing protein</fullName>
    </recommendedName>
</protein>
<keyword evidence="5" id="KW-1185">Reference proteome</keyword>
<name>A0A2K1KWB8_PHYPA</name>
<evidence type="ECO:0000313" key="3">
    <source>
        <dbReference type="EMBL" id="PNR58046.1"/>
    </source>
</evidence>
<dbReference type="Pfam" id="PF07059">
    <property type="entry name" value="EDR2_C"/>
    <property type="match status" value="1"/>
</dbReference>
<dbReference type="InterPro" id="IPR045096">
    <property type="entry name" value="EDR2-like"/>
</dbReference>
<dbReference type="InterPro" id="IPR009769">
    <property type="entry name" value="EDR2_C"/>
</dbReference>
<reference evidence="3 5" key="1">
    <citation type="journal article" date="2008" name="Science">
        <title>The Physcomitrella genome reveals evolutionary insights into the conquest of land by plants.</title>
        <authorList>
            <person name="Rensing S."/>
            <person name="Lang D."/>
            <person name="Zimmer A."/>
            <person name="Terry A."/>
            <person name="Salamov A."/>
            <person name="Shapiro H."/>
            <person name="Nishiyama T."/>
            <person name="Perroud P.-F."/>
            <person name="Lindquist E."/>
            <person name="Kamisugi Y."/>
            <person name="Tanahashi T."/>
            <person name="Sakakibara K."/>
            <person name="Fujita T."/>
            <person name="Oishi K."/>
            <person name="Shin-I T."/>
            <person name="Kuroki Y."/>
            <person name="Toyoda A."/>
            <person name="Suzuki Y."/>
            <person name="Hashimoto A."/>
            <person name="Yamaguchi K."/>
            <person name="Sugano A."/>
            <person name="Kohara Y."/>
            <person name="Fujiyama A."/>
            <person name="Anterola A."/>
            <person name="Aoki S."/>
            <person name="Ashton N."/>
            <person name="Barbazuk W.B."/>
            <person name="Barker E."/>
            <person name="Bennetzen J."/>
            <person name="Bezanilla M."/>
            <person name="Blankenship R."/>
            <person name="Cho S.H."/>
            <person name="Dutcher S."/>
            <person name="Estelle M."/>
            <person name="Fawcett J.A."/>
            <person name="Gundlach H."/>
            <person name="Hanada K."/>
            <person name="Heyl A."/>
            <person name="Hicks K.A."/>
            <person name="Hugh J."/>
            <person name="Lohr M."/>
            <person name="Mayer K."/>
            <person name="Melkozernov A."/>
            <person name="Murata T."/>
            <person name="Nelson D."/>
            <person name="Pils B."/>
            <person name="Prigge M."/>
            <person name="Reiss B."/>
            <person name="Renner T."/>
            <person name="Rombauts S."/>
            <person name="Rushton P."/>
            <person name="Sanderfoot A."/>
            <person name="Schween G."/>
            <person name="Shiu S.-H."/>
            <person name="Stueber K."/>
            <person name="Theodoulou F.L."/>
            <person name="Tu H."/>
            <person name="Van de Peer Y."/>
            <person name="Verrier P.J."/>
            <person name="Waters E."/>
            <person name="Wood A."/>
            <person name="Yang L."/>
            <person name="Cove D."/>
            <person name="Cuming A."/>
            <person name="Hasebe M."/>
            <person name="Lucas S."/>
            <person name="Mishler D.B."/>
            <person name="Reski R."/>
            <person name="Grigoriev I."/>
            <person name="Quatrano R.S."/>
            <person name="Boore J.L."/>
        </authorList>
    </citation>
    <scope>NUCLEOTIDE SEQUENCE [LARGE SCALE GENOMIC DNA]</scope>
    <source>
        <strain evidence="4 5">cv. Gransden 2004</strain>
    </source>
</reference>
<organism evidence="3">
    <name type="scientific">Physcomitrium patens</name>
    <name type="common">Spreading-leaved earth moss</name>
    <name type="synonym">Physcomitrella patens</name>
    <dbReference type="NCBI Taxonomy" id="3218"/>
    <lineage>
        <taxon>Eukaryota</taxon>
        <taxon>Viridiplantae</taxon>
        <taxon>Streptophyta</taxon>
        <taxon>Embryophyta</taxon>
        <taxon>Bryophyta</taxon>
        <taxon>Bryophytina</taxon>
        <taxon>Bryopsida</taxon>
        <taxon>Funariidae</taxon>
        <taxon>Funariales</taxon>
        <taxon>Funariaceae</taxon>
        <taxon>Physcomitrium</taxon>
    </lineage>
</organism>
<dbReference type="GO" id="GO:0008289">
    <property type="term" value="F:lipid binding"/>
    <property type="evidence" value="ECO:0007669"/>
    <property type="project" value="InterPro"/>
</dbReference>
<dbReference type="KEGG" id="ppp:112280082"/>
<evidence type="ECO:0000313" key="4">
    <source>
        <dbReference type="EnsemblPlants" id="Pp3c3_27440V3.1"/>
    </source>
</evidence>
<dbReference type="PaxDb" id="3218-PP1S376_46V6.1"/>
<dbReference type="RefSeq" id="XP_024370863.1">
    <property type="nucleotide sequence ID" value="XM_024515095.2"/>
</dbReference>
<dbReference type="Gramene" id="Pp3c3_27440V3.1">
    <property type="protein sequence ID" value="Pp3c3_27440V3.1"/>
    <property type="gene ID" value="Pp3c3_27440"/>
</dbReference>
<evidence type="ECO:0000259" key="2">
    <source>
        <dbReference type="PROSITE" id="PS50848"/>
    </source>
</evidence>
<dbReference type="InterPro" id="IPR002913">
    <property type="entry name" value="START_lipid-bd_dom"/>
</dbReference>
<dbReference type="Proteomes" id="UP000006727">
    <property type="component" value="Chromosome 3"/>
</dbReference>
<proteinExistence type="predicted"/>
<dbReference type="InterPro" id="IPR023393">
    <property type="entry name" value="START-like_dom_sf"/>
</dbReference>
<dbReference type="CDD" id="cd00177">
    <property type="entry name" value="START"/>
    <property type="match status" value="1"/>
</dbReference>
<reference evidence="3 5" key="2">
    <citation type="journal article" date="2018" name="Plant J.">
        <title>The Physcomitrella patens chromosome-scale assembly reveals moss genome structure and evolution.</title>
        <authorList>
            <person name="Lang D."/>
            <person name="Ullrich K.K."/>
            <person name="Murat F."/>
            <person name="Fuchs J."/>
            <person name="Jenkins J."/>
            <person name="Haas F.B."/>
            <person name="Piednoel M."/>
            <person name="Gundlach H."/>
            <person name="Van Bel M."/>
            <person name="Meyberg R."/>
            <person name="Vives C."/>
            <person name="Morata J."/>
            <person name="Symeonidi A."/>
            <person name="Hiss M."/>
            <person name="Muchero W."/>
            <person name="Kamisugi Y."/>
            <person name="Saleh O."/>
            <person name="Blanc G."/>
            <person name="Decker E.L."/>
            <person name="van Gessel N."/>
            <person name="Grimwood J."/>
            <person name="Hayes R.D."/>
            <person name="Graham S.W."/>
            <person name="Gunter L.E."/>
            <person name="McDaniel S.F."/>
            <person name="Hoernstein S.N.W."/>
            <person name="Larsson A."/>
            <person name="Li F.W."/>
            <person name="Perroud P.F."/>
            <person name="Phillips J."/>
            <person name="Ranjan P."/>
            <person name="Rokshar D.S."/>
            <person name="Rothfels C.J."/>
            <person name="Schneider L."/>
            <person name="Shu S."/>
            <person name="Stevenson D.W."/>
            <person name="Thummler F."/>
            <person name="Tillich M."/>
            <person name="Villarreal Aguilar J.C."/>
            <person name="Widiez T."/>
            <person name="Wong G.K."/>
            <person name="Wymore A."/>
            <person name="Zhang Y."/>
            <person name="Zimmer A.D."/>
            <person name="Quatrano R.S."/>
            <person name="Mayer K.F.X."/>
            <person name="Goodstein D."/>
            <person name="Casacuberta J.M."/>
            <person name="Vandepoele K."/>
            <person name="Reski R."/>
            <person name="Cuming A.C."/>
            <person name="Tuskan G.A."/>
            <person name="Maumus F."/>
            <person name="Salse J."/>
            <person name="Schmutz J."/>
            <person name="Rensing S.A."/>
        </authorList>
    </citation>
    <scope>NUCLEOTIDE SEQUENCE [LARGE SCALE GENOMIC DNA]</scope>
    <source>
        <strain evidence="4 5">cv. Gransden 2004</strain>
    </source>
</reference>
<dbReference type="FunCoup" id="A0A2K1KWB8">
    <property type="interactions" value="1635"/>
</dbReference>
<reference evidence="4" key="3">
    <citation type="submission" date="2020-12" db="UniProtKB">
        <authorList>
            <consortium name="EnsemblPlants"/>
        </authorList>
    </citation>
    <scope>IDENTIFICATION</scope>
</reference>
<dbReference type="PANTHER" id="PTHR12136:SF47">
    <property type="entry name" value="ENHANCED DISEASE RESISTANCE PROTEIN (DUF1336)"/>
    <property type="match status" value="1"/>
</dbReference>
<dbReference type="OrthoDB" id="9970435at2759"/>